<evidence type="ECO:0000313" key="2">
    <source>
        <dbReference type="EMBL" id="SDH54489.1"/>
    </source>
</evidence>
<evidence type="ECO:0000259" key="1">
    <source>
        <dbReference type="Pfam" id="PF01656"/>
    </source>
</evidence>
<evidence type="ECO:0000313" key="3">
    <source>
        <dbReference type="Proteomes" id="UP000199643"/>
    </source>
</evidence>
<dbReference type="PIRSF" id="PIRSF009320">
    <property type="entry name" value="Nuc_binding_HP_1000"/>
    <property type="match status" value="1"/>
</dbReference>
<reference evidence="3" key="1">
    <citation type="submission" date="2016-10" db="EMBL/GenBank/DDBJ databases">
        <authorList>
            <person name="Varghese N."/>
            <person name="Submissions S."/>
        </authorList>
    </citation>
    <scope>NUCLEOTIDE SEQUENCE [LARGE SCALE GENOMIC DNA]</scope>
    <source>
        <strain evidence="3">DSM 17933</strain>
    </source>
</reference>
<gene>
    <name evidence="2" type="ORF">SAMN05421827_12860</name>
</gene>
<dbReference type="PANTHER" id="PTHR13696:SF96">
    <property type="entry name" value="COBQ_COBB_MIND_PARA NUCLEOTIDE BINDING DOMAIN-CONTAINING PROTEIN"/>
    <property type="match status" value="1"/>
</dbReference>
<dbReference type="PANTHER" id="PTHR13696">
    <property type="entry name" value="P-LOOP CONTAINING NUCLEOSIDE TRIPHOSPHATE HYDROLASE"/>
    <property type="match status" value="1"/>
</dbReference>
<dbReference type="OrthoDB" id="978593at2"/>
<protein>
    <submittedName>
        <fullName evidence="2">Chromosome partitioning protein</fullName>
    </submittedName>
</protein>
<dbReference type="CDD" id="cd02042">
    <property type="entry name" value="ParAB_family"/>
    <property type="match status" value="1"/>
</dbReference>
<proteinExistence type="predicted"/>
<dbReference type="Proteomes" id="UP000199643">
    <property type="component" value="Unassembled WGS sequence"/>
</dbReference>
<keyword evidence="3" id="KW-1185">Reference proteome</keyword>
<dbReference type="InterPro" id="IPR050678">
    <property type="entry name" value="DNA_Partitioning_ATPase"/>
</dbReference>
<organism evidence="2 3">
    <name type="scientific">Pedobacter terrae</name>
    <dbReference type="NCBI Taxonomy" id="405671"/>
    <lineage>
        <taxon>Bacteria</taxon>
        <taxon>Pseudomonadati</taxon>
        <taxon>Bacteroidota</taxon>
        <taxon>Sphingobacteriia</taxon>
        <taxon>Sphingobacteriales</taxon>
        <taxon>Sphingobacteriaceae</taxon>
        <taxon>Pedobacter</taxon>
    </lineage>
</organism>
<dbReference type="SUPFAM" id="SSF52540">
    <property type="entry name" value="P-loop containing nucleoside triphosphate hydrolases"/>
    <property type="match status" value="1"/>
</dbReference>
<dbReference type="RefSeq" id="WP_090504188.1">
    <property type="nucleotide sequence ID" value="NZ_FNCH01000028.1"/>
</dbReference>
<feature type="domain" description="CobQ/CobB/MinD/ParA nucleotide binding" evidence="1">
    <location>
        <begin position="3"/>
        <end position="177"/>
    </location>
</feature>
<name>A0A1G8DAS2_9SPHI</name>
<sequence>MIILFANQKGGVGKSTLAVLFANYLSLVQNKEVVIFDMDNQRSIYNKVQAAQVLENKPLYEVEAAEMEQFSTINEIVREKEGLITILDVAGNIENDSLIPIFKGIDLIICPFAYDEFSVGATIDFSEVVRTLNEKANIVFVPNRIKTNVKYETLESVNKVLLNFGAVTRPLPERIDFQRITTFETPPSIIQAVSPVFDLIFNEFIHKYTGSWKEKV</sequence>
<dbReference type="EMBL" id="FNCH01000028">
    <property type="protein sequence ID" value="SDH54489.1"/>
    <property type="molecule type" value="Genomic_DNA"/>
</dbReference>
<dbReference type="AlphaFoldDB" id="A0A1G8DAS2"/>
<dbReference type="Pfam" id="PF01656">
    <property type="entry name" value="CbiA"/>
    <property type="match status" value="1"/>
</dbReference>
<dbReference type="InterPro" id="IPR027417">
    <property type="entry name" value="P-loop_NTPase"/>
</dbReference>
<dbReference type="STRING" id="405671.SAMN05421827_12860"/>
<dbReference type="InterPro" id="IPR002586">
    <property type="entry name" value="CobQ/CobB/MinD/ParA_Nub-bd_dom"/>
</dbReference>
<dbReference type="Gene3D" id="3.40.50.300">
    <property type="entry name" value="P-loop containing nucleotide triphosphate hydrolases"/>
    <property type="match status" value="1"/>
</dbReference>
<accession>A0A1G8DAS2</accession>